<dbReference type="RefSeq" id="WP_171441991.1">
    <property type="nucleotide sequence ID" value="NZ_JABFNS010000045.1"/>
</dbReference>
<protein>
    <submittedName>
        <fullName evidence="5">SDR family NAD(P)-dependent oxidoreductase</fullName>
    </submittedName>
</protein>
<dbReference type="SMART" id="SM00822">
    <property type="entry name" value="PKS_KR"/>
    <property type="match status" value="1"/>
</dbReference>
<comment type="caution">
    <text evidence="5">The sequence shown here is derived from an EMBL/GenBank/DDBJ whole genome shotgun (WGS) entry which is preliminary data.</text>
</comment>
<feature type="domain" description="Ketoreductase" evidence="4">
    <location>
        <begin position="3"/>
        <end position="187"/>
    </location>
</feature>
<dbReference type="Proteomes" id="UP000533080">
    <property type="component" value="Unassembled WGS sequence"/>
</dbReference>
<evidence type="ECO:0000313" key="5">
    <source>
        <dbReference type="EMBL" id="NOJ79744.1"/>
    </source>
</evidence>
<comment type="similarity">
    <text evidence="1 3">Belongs to the short-chain dehydrogenases/reductases (SDR) family.</text>
</comment>
<dbReference type="PANTHER" id="PTHR44196">
    <property type="entry name" value="DEHYDROGENASE/REDUCTASE SDR FAMILY MEMBER 7B"/>
    <property type="match status" value="1"/>
</dbReference>
<keyword evidence="2" id="KW-0560">Oxidoreductase</keyword>
<name>A0A7Y4IIF1_MYXXA</name>
<dbReference type="PRINTS" id="PR00080">
    <property type="entry name" value="SDRFAMILY"/>
</dbReference>
<evidence type="ECO:0000313" key="6">
    <source>
        <dbReference type="Proteomes" id="UP000533080"/>
    </source>
</evidence>
<dbReference type="InterPro" id="IPR002347">
    <property type="entry name" value="SDR_fam"/>
</dbReference>
<accession>A0A7Y4IIF1</accession>
<gene>
    <name evidence="5" type="ORF">HNV28_15585</name>
</gene>
<evidence type="ECO:0000259" key="4">
    <source>
        <dbReference type="SMART" id="SM00822"/>
    </source>
</evidence>
<dbReference type="SUPFAM" id="SSF51735">
    <property type="entry name" value="NAD(P)-binding Rossmann-fold domains"/>
    <property type="match status" value="1"/>
</dbReference>
<organism evidence="5 6">
    <name type="scientific">Myxococcus xanthus</name>
    <dbReference type="NCBI Taxonomy" id="34"/>
    <lineage>
        <taxon>Bacteria</taxon>
        <taxon>Pseudomonadati</taxon>
        <taxon>Myxococcota</taxon>
        <taxon>Myxococcia</taxon>
        <taxon>Myxococcales</taxon>
        <taxon>Cystobacterineae</taxon>
        <taxon>Myxococcaceae</taxon>
        <taxon>Myxococcus</taxon>
    </lineage>
</organism>
<evidence type="ECO:0000256" key="1">
    <source>
        <dbReference type="ARBA" id="ARBA00006484"/>
    </source>
</evidence>
<evidence type="ECO:0000256" key="3">
    <source>
        <dbReference type="RuleBase" id="RU000363"/>
    </source>
</evidence>
<dbReference type="InterPro" id="IPR036291">
    <property type="entry name" value="NAD(P)-bd_dom_sf"/>
</dbReference>
<sequence>MDKVIVITGASGGIGAELARQAGGQGARLVLAARRKAELEAVAAQCGSAALAVVTDATRRADMERLRDAALTRFGRIDVWVNNAGRGITRSVAELTEADLEAMWRDNVNSALNGMQVVLPHFQARNAGQIVNVSSTLGRLPIVPHRSAYSAAKHALNALSACLRQDLRETHPGITVTVVMPGVVATAFGDNALGGGPDSRTLPGAQRVEDAAKVILEAIEHPRAEVYTQDATQAQVERYYRDVGAFEAGCHCLGGPAGTRGDGP</sequence>
<reference evidence="5 6" key="1">
    <citation type="submission" date="2020-05" db="EMBL/GenBank/DDBJ databases">
        <authorList>
            <person name="Whitworth D."/>
        </authorList>
    </citation>
    <scope>NUCLEOTIDE SEQUENCE [LARGE SCALE GENOMIC DNA]</scope>
    <source>
        <strain evidence="5 6">AM005</strain>
    </source>
</reference>
<dbReference type="EMBL" id="JABFNT010000044">
    <property type="protein sequence ID" value="NOJ79744.1"/>
    <property type="molecule type" value="Genomic_DNA"/>
</dbReference>
<dbReference type="InterPro" id="IPR057326">
    <property type="entry name" value="KR_dom"/>
</dbReference>
<evidence type="ECO:0000256" key="2">
    <source>
        <dbReference type="ARBA" id="ARBA00023002"/>
    </source>
</evidence>
<dbReference type="PANTHER" id="PTHR44196:SF1">
    <property type="entry name" value="DEHYDROGENASE_REDUCTASE SDR FAMILY MEMBER 7B"/>
    <property type="match status" value="1"/>
</dbReference>
<dbReference type="PRINTS" id="PR00081">
    <property type="entry name" value="GDHRDH"/>
</dbReference>
<proteinExistence type="inferred from homology"/>
<dbReference type="Gene3D" id="3.40.50.720">
    <property type="entry name" value="NAD(P)-binding Rossmann-like Domain"/>
    <property type="match status" value="1"/>
</dbReference>
<dbReference type="GO" id="GO:0016491">
    <property type="term" value="F:oxidoreductase activity"/>
    <property type="evidence" value="ECO:0007669"/>
    <property type="project" value="UniProtKB-KW"/>
</dbReference>
<dbReference type="Pfam" id="PF00106">
    <property type="entry name" value="adh_short"/>
    <property type="match status" value="1"/>
</dbReference>
<dbReference type="AlphaFoldDB" id="A0A7Y4IIF1"/>
<dbReference type="GO" id="GO:0016020">
    <property type="term" value="C:membrane"/>
    <property type="evidence" value="ECO:0007669"/>
    <property type="project" value="TreeGrafter"/>
</dbReference>